<evidence type="ECO:0000256" key="5">
    <source>
        <dbReference type="ARBA" id="ARBA00022538"/>
    </source>
</evidence>
<dbReference type="InterPro" id="IPR053951">
    <property type="entry name" value="K_trans_N"/>
</dbReference>
<dbReference type="HAMAP" id="MF_01522">
    <property type="entry name" value="Kup"/>
    <property type="match status" value="1"/>
</dbReference>
<dbReference type="GO" id="GO:0015293">
    <property type="term" value="F:symporter activity"/>
    <property type="evidence" value="ECO:0007669"/>
    <property type="project" value="UniProtKB-UniRule"/>
</dbReference>
<evidence type="ECO:0000313" key="16">
    <source>
        <dbReference type="EMBL" id="MCP2008653.1"/>
    </source>
</evidence>
<dbReference type="PANTHER" id="PTHR30540:SF79">
    <property type="entry name" value="LOW AFFINITY POTASSIUM TRANSPORT SYSTEM PROTEIN KUP"/>
    <property type="match status" value="1"/>
</dbReference>
<keyword evidence="8 12" id="KW-0630">Potassium</keyword>
<accession>A0AA41KZJ7</accession>
<dbReference type="Proteomes" id="UP001155901">
    <property type="component" value="Unassembled WGS sequence"/>
</dbReference>
<dbReference type="GO" id="GO:0005886">
    <property type="term" value="C:plasma membrane"/>
    <property type="evidence" value="ECO:0007669"/>
    <property type="project" value="UniProtKB-SubCell"/>
</dbReference>
<keyword evidence="18" id="KW-1185">Reference proteome</keyword>
<dbReference type="AlphaFoldDB" id="A0AA41KZJ7"/>
<dbReference type="Pfam" id="PF02705">
    <property type="entry name" value="K_trans"/>
    <property type="match status" value="1"/>
</dbReference>
<dbReference type="RefSeq" id="WP_217941397.1">
    <property type="nucleotide sequence ID" value="NZ_JAHTGR010000003.1"/>
</dbReference>
<feature type="transmembrane region" description="Helical" evidence="12">
    <location>
        <begin position="50"/>
        <end position="70"/>
    </location>
</feature>
<sequence length="626" mass="68740">MTEQHKKSSLVALTLAAVGIVYGDIGTSPLYTLKTIFDPEHGLVLNEGNLLGIISLIFWGLTTIVSLKYVSLVLRADNRGEGGIMALMALALNSVTKKAPRWHYPLMLLGVIGATMFYGDSVITPAISVLSAIEGLEVATPGLEQYIVPLTIIVLVSLYAVQRHGTAGIGRWFGPVMLVWFAALAVMGLINIVQAPQILWALNPLHALRFMFENRMIAFVALGAVVLAFTGAEALYADMGHFGARPIRFAWFMIVFPSLAVNYLGQGALLLTHPEAIANPFFQQLGAWSVYPLVALSTVATVIASQATISGTFSMTKQAIALGLLPRMRVLHTSATEIGQIYIPIVNWLQLSVVLMAVVGFGSSEKLAGAYGIAVTATMLATTFLTFFVIRFRWNLPLWMCIASTGFFIVIDLLLFSASSLKLFHGGWFPLLLAIILFTVMLTWKRGRELVFQNLQKHAIPLEDFLASLFVAPPTRVYGTAIFLRGESDGVPHALLHNLSHNKVLHERVVFFTVHVVEEPFVPVAEQVKVTDLGHQCYQVNVHYGFKDEPDIPKALAQCDCLGLPFEMMETSFFIARQTVISTPGAGMSTWREHLFVTMSRNARGAADYYQIPTNRVIELGTQVEI</sequence>
<keyword evidence="6 12" id="KW-0812">Transmembrane</keyword>
<dbReference type="Pfam" id="PF22776">
    <property type="entry name" value="K_trans_C"/>
    <property type="match status" value="1"/>
</dbReference>
<feature type="transmembrane region" description="Helical" evidence="12">
    <location>
        <begin position="145"/>
        <end position="161"/>
    </location>
</feature>
<feature type="transmembrane region" description="Helical" evidence="12">
    <location>
        <begin position="106"/>
        <end position="133"/>
    </location>
</feature>
<feature type="transmembrane region" description="Helical" evidence="12">
    <location>
        <begin position="368"/>
        <end position="390"/>
    </location>
</feature>
<keyword evidence="7 12" id="KW-0769">Symport</keyword>
<comment type="subcellular location">
    <subcellularLocation>
        <location evidence="12">Cell membrane</location>
        <topology evidence="12">Multi-pass membrane protein</topology>
    </subcellularLocation>
    <subcellularLocation>
        <location evidence="1">Membrane</location>
        <topology evidence="1">Multi-pass membrane protein</topology>
    </subcellularLocation>
</comment>
<dbReference type="InterPro" id="IPR053952">
    <property type="entry name" value="K_trans_C"/>
</dbReference>
<proteinExistence type="inferred from homology"/>
<evidence type="ECO:0000313" key="18">
    <source>
        <dbReference type="Proteomes" id="UP001162889"/>
    </source>
</evidence>
<comment type="caution">
    <text evidence="15">The sequence shown here is derived from an EMBL/GenBank/DDBJ whole genome shotgun (WGS) entry which is preliminary data.</text>
</comment>
<reference evidence="16" key="2">
    <citation type="submission" date="2022-03" db="EMBL/GenBank/DDBJ databases">
        <title>Genome Encyclopedia of Bacteria and Archaea VI: Functional Genomics of Type Strains.</title>
        <authorList>
            <person name="Whitman W."/>
        </authorList>
    </citation>
    <scope>NUCLEOTIDE SEQUENCE</scope>
    <source>
        <strain evidence="16">HSC-15S17</strain>
    </source>
</reference>
<keyword evidence="3 12" id="KW-0813">Transport</keyword>
<keyword evidence="5 12" id="KW-0633">Potassium transport</keyword>
<name>A0AA41KZJ7_9BURK</name>
<keyword evidence="10 12" id="KW-0406">Ion transport</keyword>
<evidence type="ECO:0000313" key="17">
    <source>
        <dbReference type="Proteomes" id="UP001155901"/>
    </source>
</evidence>
<evidence type="ECO:0000259" key="14">
    <source>
        <dbReference type="Pfam" id="PF22776"/>
    </source>
</evidence>
<feature type="transmembrane region" description="Helical" evidence="12">
    <location>
        <begin position="216"/>
        <end position="237"/>
    </location>
</feature>
<evidence type="ECO:0000256" key="1">
    <source>
        <dbReference type="ARBA" id="ARBA00004141"/>
    </source>
</evidence>
<evidence type="ECO:0000256" key="2">
    <source>
        <dbReference type="ARBA" id="ARBA00007019"/>
    </source>
</evidence>
<evidence type="ECO:0000313" key="15">
    <source>
        <dbReference type="EMBL" id="MBV6320636.1"/>
    </source>
</evidence>
<dbReference type="InterPro" id="IPR003855">
    <property type="entry name" value="K+_transporter"/>
</dbReference>
<feature type="transmembrane region" description="Helical" evidence="12">
    <location>
        <begin position="173"/>
        <end position="196"/>
    </location>
</feature>
<evidence type="ECO:0000256" key="11">
    <source>
        <dbReference type="ARBA" id="ARBA00023136"/>
    </source>
</evidence>
<evidence type="ECO:0000256" key="6">
    <source>
        <dbReference type="ARBA" id="ARBA00022692"/>
    </source>
</evidence>
<dbReference type="EMBL" id="JAHTGR010000003">
    <property type="protein sequence ID" value="MBV6320636.1"/>
    <property type="molecule type" value="Genomic_DNA"/>
</dbReference>
<feature type="transmembrane region" description="Helical" evidence="12">
    <location>
        <begin position="341"/>
        <end position="362"/>
    </location>
</feature>
<comment type="function">
    <text evidence="12">Transport of potassium into the cell. Likely operates as a K(+):H(+) symporter.</text>
</comment>
<evidence type="ECO:0000259" key="13">
    <source>
        <dbReference type="Pfam" id="PF02705"/>
    </source>
</evidence>
<evidence type="ECO:0000256" key="8">
    <source>
        <dbReference type="ARBA" id="ARBA00022958"/>
    </source>
</evidence>
<protein>
    <recommendedName>
        <fullName evidence="12">Probable potassium transport system protein Kup</fullName>
    </recommendedName>
</protein>
<dbReference type="GO" id="GO:0015079">
    <property type="term" value="F:potassium ion transmembrane transporter activity"/>
    <property type="evidence" value="ECO:0007669"/>
    <property type="project" value="UniProtKB-UniRule"/>
</dbReference>
<keyword evidence="4 12" id="KW-1003">Cell membrane</keyword>
<comment type="catalytic activity">
    <reaction evidence="12">
        <text>K(+)(in) + H(+)(in) = K(+)(out) + H(+)(out)</text>
        <dbReference type="Rhea" id="RHEA:28490"/>
        <dbReference type="ChEBI" id="CHEBI:15378"/>
        <dbReference type="ChEBI" id="CHEBI:29103"/>
    </reaction>
</comment>
<keyword evidence="9 12" id="KW-1133">Transmembrane helix</keyword>
<feature type="transmembrane region" description="Helical" evidence="12">
    <location>
        <begin position="249"/>
        <end position="270"/>
    </location>
</feature>
<gene>
    <name evidence="12" type="primary">kup</name>
    <name evidence="15" type="ORF">KVP70_06790</name>
    <name evidence="16" type="ORF">L1274_002361</name>
</gene>
<evidence type="ECO:0000256" key="7">
    <source>
        <dbReference type="ARBA" id="ARBA00022847"/>
    </source>
</evidence>
<feature type="transmembrane region" description="Helical" evidence="12">
    <location>
        <begin position="423"/>
        <end position="444"/>
    </location>
</feature>
<comment type="similarity">
    <text evidence="2 12">Belongs to the HAK/KUP transporter (TC 2.A.72) family.</text>
</comment>
<feature type="transmembrane region" description="Helical" evidence="12">
    <location>
        <begin position="290"/>
        <end position="309"/>
    </location>
</feature>
<dbReference type="InterPro" id="IPR023051">
    <property type="entry name" value="Kup"/>
</dbReference>
<evidence type="ECO:0000256" key="12">
    <source>
        <dbReference type="HAMAP-Rule" id="MF_01522"/>
    </source>
</evidence>
<evidence type="ECO:0000256" key="10">
    <source>
        <dbReference type="ARBA" id="ARBA00023065"/>
    </source>
</evidence>
<feature type="transmembrane region" description="Helical" evidence="12">
    <location>
        <begin position="397"/>
        <end position="417"/>
    </location>
</feature>
<reference evidence="15" key="1">
    <citation type="submission" date="2021-07" db="EMBL/GenBank/DDBJ databases">
        <title>Characterization of violacein-producing bacteria and related species.</title>
        <authorList>
            <person name="Wilson H.S."/>
            <person name="De Leon M.E."/>
        </authorList>
    </citation>
    <scope>NUCLEOTIDE SEQUENCE</scope>
    <source>
        <strain evidence="15">HSC-15S17</strain>
    </source>
</reference>
<organism evidence="15 17">
    <name type="scientific">Duganella violaceipulchra</name>
    <dbReference type="NCBI Taxonomy" id="2849652"/>
    <lineage>
        <taxon>Bacteria</taxon>
        <taxon>Pseudomonadati</taxon>
        <taxon>Pseudomonadota</taxon>
        <taxon>Betaproteobacteria</taxon>
        <taxon>Burkholderiales</taxon>
        <taxon>Oxalobacteraceae</taxon>
        <taxon>Telluria group</taxon>
        <taxon>Duganella</taxon>
    </lineage>
</organism>
<feature type="domain" description="K+ potassium transporter integral membrane" evidence="13">
    <location>
        <begin position="13"/>
        <end position="467"/>
    </location>
</feature>
<evidence type="ECO:0000256" key="9">
    <source>
        <dbReference type="ARBA" id="ARBA00022989"/>
    </source>
</evidence>
<keyword evidence="11 12" id="KW-0472">Membrane</keyword>
<evidence type="ECO:0000256" key="3">
    <source>
        <dbReference type="ARBA" id="ARBA00022448"/>
    </source>
</evidence>
<dbReference type="Proteomes" id="UP001162889">
    <property type="component" value="Unassembled WGS sequence"/>
</dbReference>
<dbReference type="EMBL" id="JALJZU010000004">
    <property type="protein sequence ID" value="MCP2008653.1"/>
    <property type="molecule type" value="Genomic_DNA"/>
</dbReference>
<feature type="domain" description="K+ potassium transporter C-terminal" evidence="14">
    <location>
        <begin position="479"/>
        <end position="626"/>
    </location>
</feature>
<evidence type="ECO:0000256" key="4">
    <source>
        <dbReference type="ARBA" id="ARBA00022475"/>
    </source>
</evidence>
<dbReference type="PANTHER" id="PTHR30540">
    <property type="entry name" value="OSMOTIC STRESS POTASSIUM TRANSPORTER"/>
    <property type="match status" value="1"/>
</dbReference>